<name>A0A139BTH3_9PROT</name>
<dbReference type="AlphaFoldDB" id="A0A139BTH3"/>
<evidence type="ECO:0000313" key="2">
    <source>
        <dbReference type="Proteomes" id="UP000070578"/>
    </source>
</evidence>
<reference evidence="1 2" key="2">
    <citation type="submission" date="2016-03" db="EMBL/GenBank/DDBJ databases">
        <title>New uncultured bacterium of the family Gallionellaceae from acid mine drainage: description and reconstruction of genome based on metagenomic analysis of microbial community.</title>
        <authorList>
            <person name="Kadnikov V."/>
            <person name="Ivasenko D."/>
            <person name="Beletsky A."/>
            <person name="Mardanov A."/>
            <person name="Danilova E."/>
            <person name="Pimenov N."/>
            <person name="Karnachuk O."/>
            <person name="Ravin N."/>
        </authorList>
    </citation>
    <scope>NUCLEOTIDE SEQUENCE [LARGE SCALE GENOMIC DNA]</scope>
    <source>
        <strain evidence="1">ShG14-8</strain>
    </source>
</reference>
<dbReference type="EMBL" id="LSLI01000036">
    <property type="protein sequence ID" value="KXS32266.1"/>
    <property type="molecule type" value="Genomic_DNA"/>
</dbReference>
<dbReference type="InterPro" id="IPR016155">
    <property type="entry name" value="Mopterin_synth/thiamin_S_b"/>
</dbReference>
<reference evidence="1 2" key="1">
    <citation type="submission" date="2016-02" db="EMBL/GenBank/DDBJ databases">
        <authorList>
            <person name="Wen L."/>
            <person name="He K."/>
            <person name="Yang H."/>
        </authorList>
    </citation>
    <scope>NUCLEOTIDE SEQUENCE [LARGE SCALE GENOMIC DNA]</scope>
    <source>
        <strain evidence="1">ShG14-8</strain>
    </source>
</reference>
<evidence type="ECO:0000313" key="1">
    <source>
        <dbReference type="EMBL" id="KXS32266.1"/>
    </source>
</evidence>
<dbReference type="SUPFAM" id="SSF54285">
    <property type="entry name" value="MoaD/ThiS"/>
    <property type="match status" value="1"/>
</dbReference>
<gene>
    <name evidence="1" type="ORF">AWT59_1633</name>
</gene>
<protein>
    <submittedName>
        <fullName evidence="1">Uncharacterized protein</fullName>
    </submittedName>
</protein>
<accession>A0A139BTH3</accession>
<organism evidence="1 2">
    <name type="scientific">Candidatus Gallionella acididurans</name>
    <dbReference type="NCBI Taxonomy" id="1796491"/>
    <lineage>
        <taxon>Bacteria</taxon>
        <taxon>Pseudomonadati</taxon>
        <taxon>Pseudomonadota</taxon>
        <taxon>Betaproteobacteria</taxon>
        <taxon>Nitrosomonadales</taxon>
        <taxon>Gallionellaceae</taxon>
        <taxon>Gallionella</taxon>
    </lineage>
</organism>
<dbReference type="Proteomes" id="UP000070578">
    <property type="component" value="Unassembled WGS sequence"/>
</dbReference>
<comment type="caution">
    <text evidence="1">The sequence shown here is derived from an EMBL/GenBank/DDBJ whole genome shotgun (WGS) entry which is preliminary data.</text>
</comment>
<sequence length="146" mass="16259">MKEFSTGRYPNFVEPNDALITAVRGIPRRLGFHAGGAISNLSGRVIKALFQSFTASLASRHEVEIMYSGRTSESLMMTSERMVIPTERYTLGQLLCSLYKRGDRWVDELDDSHLMCTVNGRDASLFDTIAPGAEICISSRKSVFET</sequence>
<proteinExistence type="predicted"/>